<dbReference type="InterPro" id="IPR000014">
    <property type="entry name" value="PAS"/>
</dbReference>
<dbReference type="InterPro" id="IPR000700">
    <property type="entry name" value="PAS-assoc_C"/>
</dbReference>
<dbReference type="PANTHER" id="PTHR43065">
    <property type="entry name" value="SENSOR HISTIDINE KINASE"/>
    <property type="match status" value="1"/>
</dbReference>
<feature type="domain" description="Response regulatory" evidence="9">
    <location>
        <begin position="1037"/>
        <end position="1153"/>
    </location>
</feature>
<keyword evidence="13" id="KW-1185">Reference proteome</keyword>
<dbReference type="Pfam" id="PF08448">
    <property type="entry name" value="PAS_4"/>
    <property type="match status" value="1"/>
</dbReference>
<dbReference type="AlphaFoldDB" id="I3IH21"/>
<feature type="domain" description="PAS" evidence="10">
    <location>
        <begin position="650"/>
        <end position="696"/>
    </location>
</feature>
<dbReference type="GO" id="GO:0000155">
    <property type="term" value="F:phosphorelay sensor kinase activity"/>
    <property type="evidence" value="ECO:0007669"/>
    <property type="project" value="InterPro"/>
</dbReference>
<dbReference type="InterPro" id="IPR029016">
    <property type="entry name" value="GAF-like_dom_sf"/>
</dbReference>
<dbReference type="SUPFAM" id="SSF55785">
    <property type="entry name" value="PYP-like sensor domain (PAS domain)"/>
    <property type="match status" value="3"/>
</dbReference>
<dbReference type="SUPFAM" id="SSF47384">
    <property type="entry name" value="Homodimeric domain of signal transducing histidine kinase"/>
    <property type="match status" value="1"/>
</dbReference>
<dbReference type="PROSITE" id="PS50110">
    <property type="entry name" value="RESPONSE_REGULATORY"/>
    <property type="match status" value="1"/>
</dbReference>
<keyword evidence="7" id="KW-0812">Transmembrane</keyword>
<dbReference type="EC" id="2.7.13.3" evidence="2"/>
<dbReference type="SUPFAM" id="SSF55781">
    <property type="entry name" value="GAF domain-like"/>
    <property type="match status" value="1"/>
</dbReference>
<dbReference type="PRINTS" id="PR00344">
    <property type="entry name" value="BCTRLSENSOR"/>
</dbReference>
<feature type="domain" description="PAS" evidence="10">
    <location>
        <begin position="401"/>
        <end position="483"/>
    </location>
</feature>
<dbReference type="SMART" id="SM00387">
    <property type="entry name" value="HATPase_c"/>
    <property type="match status" value="1"/>
</dbReference>
<feature type="transmembrane region" description="Helical" evidence="7">
    <location>
        <begin position="148"/>
        <end position="171"/>
    </location>
</feature>
<dbReference type="Pfam" id="PF00072">
    <property type="entry name" value="Response_reg"/>
    <property type="match status" value="1"/>
</dbReference>
<dbReference type="Pfam" id="PF02518">
    <property type="entry name" value="HATPase_c"/>
    <property type="match status" value="1"/>
</dbReference>
<dbReference type="eggNOG" id="COG4191">
    <property type="taxonomic scope" value="Bacteria"/>
</dbReference>
<keyword evidence="5 12" id="KW-0418">Kinase</keyword>
<proteinExistence type="predicted"/>
<feature type="domain" description="Histidine kinase" evidence="8">
    <location>
        <begin position="795"/>
        <end position="1018"/>
    </location>
</feature>
<dbReference type="InterPro" id="IPR036890">
    <property type="entry name" value="HATPase_C_sf"/>
</dbReference>
<dbReference type="SUPFAM" id="SSF52172">
    <property type="entry name" value="CheY-like"/>
    <property type="match status" value="1"/>
</dbReference>
<dbReference type="InterPro" id="IPR001789">
    <property type="entry name" value="Sig_transdc_resp-reg_receiver"/>
</dbReference>
<dbReference type="OrthoDB" id="3272385at2"/>
<dbReference type="InterPro" id="IPR013655">
    <property type="entry name" value="PAS_fold_3"/>
</dbReference>
<dbReference type="PROSITE" id="PS50113">
    <property type="entry name" value="PAC"/>
    <property type="match status" value="3"/>
</dbReference>
<feature type="domain" description="PAS" evidence="10">
    <location>
        <begin position="526"/>
        <end position="599"/>
    </location>
</feature>
<dbReference type="CDD" id="cd00130">
    <property type="entry name" value="PAS"/>
    <property type="match status" value="3"/>
</dbReference>
<dbReference type="Gene3D" id="3.30.450.20">
    <property type="entry name" value="PAS domain"/>
    <property type="match status" value="3"/>
</dbReference>
<sequence length="1155" mass="131230">MKKCARPLSVKVLFGILIILLPVFITFLLIYKQNKAYLKEHILDDITILAGFYECHMSQFLEAAKLPIQNVTSDGFIKTQCMKDIVLKHVVDTFPVNVCLTVNKEIRRFYKNYRGREVIGASRYIPSMKWVLLVGIHKDEVLVPIKKVLIGVLIPAVIVIVLVICLCIRFMKKAVKPFRTISNIAKYIAVGAPDITVPAQIQAGDGTAKVTRIIGTIQDITECERMEEEIKLLQTIIISTSEADDLHSVLDIVLCKVCKYTDWDYGEAWLPSSDDGYLKCIQVWHNNSEGLEEFRKKSQKFTFLPGVGLPGRVWSLGAPEWRKDATVDGDFPRASIAKECGLKAAIGIPVIANDKVIAVLNFFVREQHDKDERLIGLISSVATQLGVIIQRKQIEEALYNSEERLQAILNNATALIYVKDMQGRYTFINKLCEKVLQIKQEELKDKADYDMWSKEIADALRINDRKVIEASVSLEFEEVVPHDDGLHTYISVKFPLYDSHGIMHSICGISTDITGRKRMEKLLHEKEEKYRLLVENIPDVMWTADQTGTTLFITPNIEKVYGYTPEEIYKAGNSLWFERIHPEDVERVREEYSLLFKLNKIFDVKYRIRRKDESWIWIHDRAVITYTKDGNRYANGLFSDITEHKQMEEQLQKLSCAIEQSSNVIIITDTCGNIQYVNPKFTELTGYSTEEVIGKNPCILKSGKTSREEYKRLWNTISSGGKWRGEFLNKKKNGDLYWEIANISPVKNKEGIITHFIEIAEDITNIKKAEESESKLKEQLYHVQKLESIGTLAGGIAHDFNNILAIIMGYGNLLQNELEKDNSLMIYIQKILTSTERAANLTKGLLTFSRKQKNNPKPVNLNEVIKRVESLLVRLIGEDIQLKTIFIDKNCIVMADSNQIEQVLMNLVTNARDAMPDGGSLTIITEVVELDSEFIKIHGYGMVGKYVLVSISDTGIGMDNETKKRIFEPFFTTKEVGKGTGLGLAIVYGIVKQHQGYINVDSEPGKGSIFKMYIPVIESVVDEIESEMLVTKGGKETILLAEDEKEVRILIKIVLQKAGYKIIEAVDGDDMIRKFIDNKNKIHCLIVDVIMPIKDGKAAYDVIRQIAPDIKALFISGYSEEVINKKDILKEGLHFIPKPVLPNELLRRVREVLEV</sequence>
<evidence type="ECO:0000256" key="6">
    <source>
        <dbReference type="PROSITE-ProRule" id="PRU00169"/>
    </source>
</evidence>
<dbReference type="InterPro" id="IPR003661">
    <property type="entry name" value="HisK_dim/P_dom"/>
</dbReference>
<dbReference type="Pfam" id="PF13185">
    <property type="entry name" value="GAF_2"/>
    <property type="match status" value="1"/>
</dbReference>
<dbReference type="SMART" id="SM00091">
    <property type="entry name" value="PAS"/>
    <property type="match status" value="3"/>
</dbReference>
<dbReference type="InterPro" id="IPR011006">
    <property type="entry name" value="CheY-like_superfamily"/>
</dbReference>
<evidence type="ECO:0000256" key="1">
    <source>
        <dbReference type="ARBA" id="ARBA00000085"/>
    </source>
</evidence>
<dbReference type="NCBIfam" id="TIGR00229">
    <property type="entry name" value="sensory_box"/>
    <property type="match status" value="3"/>
</dbReference>
<dbReference type="InterPro" id="IPR035965">
    <property type="entry name" value="PAS-like_dom_sf"/>
</dbReference>
<feature type="transmembrane region" description="Helical" evidence="7">
    <location>
        <begin position="12"/>
        <end position="31"/>
    </location>
</feature>
<dbReference type="InterPro" id="IPR004358">
    <property type="entry name" value="Sig_transdc_His_kin-like_C"/>
</dbReference>
<organism evidence="12 13">
    <name type="scientific">Candidatus Jettenia caeni</name>
    <dbReference type="NCBI Taxonomy" id="247490"/>
    <lineage>
        <taxon>Bacteria</taxon>
        <taxon>Pseudomonadati</taxon>
        <taxon>Planctomycetota</taxon>
        <taxon>Candidatus Brocadiia</taxon>
        <taxon>Candidatus Brocadiales</taxon>
        <taxon>Candidatus Brocadiaceae</taxon>
        <taxon>Candidatus Jettenia</taxon>
    </lineage>
</organism>
<keyword evidence="7" id="KW-0472">Membrane</keyword>
<dbReference type="PROSITE" id="PS50109">
    <property type="entry name" value="HIS_KIN"/>
    <property type="match status" value="1"/>
</dbReference>
<keyword evidence="4" id="KW-0808">Transferase</keyword>
<dbReference type="InterPro" id="IPR003594">
    <property type="entry name" value="HATPase_dom"/>
</dbReference>
<dbReference type="Pfam" id="PF00512">
    <property type="entry name" value="HisKA"/>
    <property type="match status" value="1"/>
</dbReference>
<dbReference type="Pfam" id="PF08447">
    <property type="entry name" value="PAS_3"/>
    <property type="match status" value="1"/>
</dbReference>
<dbReference type="eggNOG" id="COG2203">
    <property type="taxonomic scope" value="Bacteria"/>
</dbReference>
<dbReference type="InterPro" id="IPR005467">
    <property type="entry name" value="His_kinase_dom"/>
</dbReference>
<feature type="domain" description="PAC" evidence="11">
    <location>
        <begin position="723"/>
        <end position="775"/>
    </location>
</feature>
<comment type="catalytic activity">
    <reaction evidence="1">
        <text>ATP + protein L-histidine = ADP + protein N-phospho-L-histidine.</text>
        <dbReference type="EC" id="2.7.13.3"/>
    </reaction>
</comment>
<dbReference type="InterPro" id="IPR003018">
    <property type="entry name" value="GAF"/>
</dbReference>
<evidence type="ECO:0000313" key="13">
    <source>
        <dbReference type="Proteomes" id="UP000002985"/>
    </source>
</evidence>
<evidence type="ECO:0000259" key="8">
    <source>
        <dbReference type="PROSITE" id="PS50109"/>
    </source>
</evidence>
<dbReference type="PROSITE" id="PS50112">
    <property type="entry name" value="PAS"/>
    <property type="match status" value="3"/>
</dbReference>
<reference evidence="12 13" key="1">
    <citation type="journal article" date="2012" name="FEBS Lett.">
        <title>Anammox organism KSU-1 expresses a NirK-type copper-containing nitrite reductase instead of a NirS-type with cytochrome cd1.</title>
        <authorList>
            <person name="Hira D."/>
            <person name="Toh H."/>
            <person name="Migita C.T."/>
            <person name="Okubo H."/>
            <person name="Nishiyama T."/>
            <person name="Hattori M."/>
            <person name="Furukawa K."/>
            <person name="Fujii T."/>
        </authorList>
    </citation>
    <scope>NUCLEOTIDE SEQUENCE [LARGE SCALE GENOMIC DNA]</scope>
</reference>
<feature type="modified residue" description="4-aspartylphosphate" evidence="6">
    <location>
        <position position="1088"/>
    </location>
</feature>
<evidence type="ECO:0000256" key="7">
    <source>
        <dbReference type="SAM" id="Phobius"/>
    </source>
</evidence>
<dbReference type="SUPFAM" id="SSF55874">
    <property type="entry name" value="ATPase domain of HSP90 chaperone/DNA topoisomerase II/histidine kinase"/>
    <property type="match status" value="1"/>
</dbReference>
<accession>I3IH21</accession>
<dbReference type="SMART" id="SM00086">
    <property type="entry name" value="PAC"/>
    <property type="match status" value="2"/>
</dbReference>
<evidence type="ECO:0000259" key="10">
    <source>
        <dbReference type="PROSITE" id="PS50112"/>
    </source>
</evidence>
<feature type="domain" description="PAC" evidence="11">
    <location>
        <begin position="602"/>
        <end position="653"/>
    </location>
</feature>
<dbReference type="SMART" id="SM00065">
    <property type="entry name" value="GAF"/>
    <property type="match status" value="1"/>
</dbReference>
<dbReference type="Gene3D" id="1.10.287.130">
    <property type="match status" value="1"/>
</dbReference>
<protein>
    <recommendedName>
        <fullName evidence="2">histidine kinase</fullName>
        <ecNumber evidence="2">2.7.13.3</ecNumber>
    </recommendedName>
</protein>
<evidence type="ECO:0000259" key="9">
    <source>
        <dbReference type="PROSITE" id="PS50110"/>
    </source>
</evidence>
<dbReference type="EMBL" id="BAFH01000002">
    <property type="protein sequence ID" value="GAB61016.1"/>
    <property type="molecule type" value="Genomic_DNA"/>
</dbReference>
<evidence type="ECO:0000256" key="2">
    <source>
        <dbReference type="ARBA" id="ARBA00012438"/>
    </source>
</evidence>
<feature type="domain" description="PAC" evidence="11">
    <location>
        <begin position="474"/>
        <end position="525"/>
    </location>
</feature>
<comment type="caution">
    <text evidence="12">The sequence shown here is derived from an EMBL/GenBank/DDBJ whole genome shotgun (WGS) entry which is preliminary data.</text>
</comment>
<dbReference type="CDD" id="cd00082">
    <property type="entry name" value="HisKA"/>
    <property type="match status" value="1"/>
</dbReference>
<dbReference type="Gene3D" id="3.40.50.2300">
    <property type="match status" value="1"/>
</dbReference>
<evidence type="ECO:0000256" key="4">
    <source>
        <dbReference type="ARBA" id="ARBA00022679"/>
    </source>
</evidence>
<keyword evidence="3 6" id="KW-0597">Phosphoprotein</keyword>
<evidence type="ECO:0000256" key="3">
    <source>
        <dbReference type="ARBA" id="ARBA00022553"/>
    </source>
</evidence>
<dbReference type="Pfam" id="PF13426">
    <property type="entry name" value="PAS_9"/>
    <property type="match status" value="1"/>
</dbReference>
<dbReference type="PANTHER" id="PTHR43065:SF42">
    <property type="entry name" value="TWO-COMPONENT SENSOR PPRA"/>
    <property type="match status" value="1"/>
</dbReference>
<dbReference type="STRING" id="247490.KSU1_B0159"/>
<dbReference type="Gene3D" id="3.30.565.10">
    <property type="entry name" value="Histidine kinase-like ATPase, C-terminal domain"/>
    <property type="match status" value="1"/>
</dbReference>
<gene>
    <name evidence="12" type="ORF">KSU1_B0159</name>
</gene>
<keyword evidence="7" id="KW-1133">Transmembrane helix</keyword>
<dbReference type="SMART" id="SM00448">
    <property type="entry name" value="REC"/>
    <property type="match status" value="1"/>
</dbReference>
<dbReference type="Gene3D" id="3.30.450.40">
    <property type="match status" value="1"/>
</dbReference>
<dbReference type="InterPro" id="IPR036097">
    <property type="entry name" value="HisK_dim/P_sf"/>
</dbReference>
<dbReference type="InterPro" id="IPR001610">
    <property type="entry name" value="PAC"/>
</dbReference>
<evidence type="ECO:0000259" key="11">
    <source>
        <dbReference type="PROSITE" id="PS50113"/>
    </source>
</evidence>
<name>I3IH21_9BACT</name>
<evidence type="ECO:0000256" key="5">
    <source>
        <dbReference type="ARBA" id="ARBA00022777"/>
    </source>
</evidence>
<evidence type="ECO:0000313" key="12">
    <source>
        <dbReference type="EMBL" id="GAB61016.1"/>
    </source>
</evidence>
<dbReference type="Proteomes" id="UP000002985">
    <property type="component" value="Unassembled WGS sequence"/>
</dbReference>
<dbReference type="SMART" id="SM00388">
    <property type="entry name" value="HisKA"/>
    <property type="match status" value="1"/>
</dbReference>
<dbReference type="InterPro" id="IPR013656">
    <property type="entry name" value="PAS_4"/>
</dbReference>